<dbReference type="InterPro" id="IPR006860">
    <property type="entry name" value="FecR"/>
</dbReference>
<dbReference type="Gene3D" id="3.55.50.30">
    <property type="match status" value="1"/>
</dbReference>
<evidence type="ECO:0000256" key="1">
    <source>
        <dbReference type="SAM" id="Phobius"/>
    </source>
</evidence>
<dbReference type="EMBL" id="BMIK01000003">
    <property type="protein sequence ID" value="GGC24449.1"/>
    <property type="molecule type" value="Genomic_DNA"/>
</dbReference>
<dbReference type="RefSeq" id="WP_188749216.1">
    <property type="nucleotide sequence ID" value="NZ_BMIK01000003.1"/>
</dbReference>
<dbReference type="PIRSF" id="PIRSF018266">
    <property type="entry name" value="FecR"/>
    <property type="match status" value="1"/>
</dbReference>
<reference evidence="5" key="1">
    <citation type="journal article" date="2019" name="Int. J. Syst. Evol. Microbiol.">
        <title>The Global Catalogue of Microorganisms (GCM) 10K type strain sequencing project: providing services to taxonomists for standard genome sequencing and annotation.</title>
        <authorList>
            <consortium name="The Broad Institute Genomics Platform"/>
            <consortium name="The Broad Institute Genome Sequencing Center for Infectious Disease"/>
            <person name="Wu L."/>
            <person name="Ma J."/>
        </authorList>
    </citation>
    <scope>NUCLEOTIDE SEQUENCE [LARGE SCALE GENOMIC DNA]</scope>
    <source>
        <strain evidence="5">CGMCC 1.15342</strain>
    </source>
</reference>
<evidence type="ECO:0000259" key="2">
    <source>
        <dbReference type="Pfam" id="PF04773"/>
    </source>
</evidence>
<gene>
    <name evidence="4" type="ORF">GCM10011386_15510</name>
</gene>
<feature type="domain" description="Protein FecR C-terminal" evidence="3">
    <location>
        <begin position="252"/>
        <end position="319"/>
    </location>
</feature>
<dbReference type="Pfam" id="PF16344">
    <property type="entry name" value="FecR_C"/>
    <property type="match status" value="1"/>
</dbReference>
<dbReference type="InterPro" id="IPR012373">
    <property type="entry name" value="Ferrdict_sens_TM"/>
</dbReference>
<feature type="domain" description="FecR protein" evidence="2">
    <location>
        <begin position="125"/>
        <end position="210"/>
    </location>
</feature>
<keyword evidence="1" id="KW-0472">Membrane</keyword>
<proteinExistence type="predicted"/>
<protein>
    <submittedName>
        <fullName evidence="4">Anti-sigma factor</fullName>
    </submittedName>
</protein>
<evidence type="ECO:0000259" key="3">
    <source>
        <dbReference type="Pfam" id="PF16344"/>
    </source>
</evidence>
<sequence length="321" mass="36660">MDDILLTKYLLNETSEAESSSVRTWMAAHPDNARRFEQLQRIWKTSESLGKELTVSEEDAWRRFVQHRDSVASARKGGSVKPITWLRYAAAVVLLPLAVWALYTVWSNRPVDSVPVVYETEASPQTDTLADGSVITLNSFAALRYAQEARTQQRVATLDEGEVFFNVKSDPNRPFIVQSGEVTVRVLGTSFHVKRVGDETEVIVESGHVKVTGPRREVELSLGRRLLINTATHRFEEGAVSDQLHNYYVDNRFVLDNTPLWRLVEVLRQAYHADIRIENPKIRDLRMTTTFHRGDLDKILHVIGETLRIEVKRQGNKIVLR</sequence>
<keyword evidence="1" id="KW-0812">Transmembrane</keyword>
<name>A0ABQ1LHK1_9SPHI</name>
<keyword evidence="5" id="KW-1185">Reference proteome</keyword>
<accession>A0ABQ1LHK1</accession>
<dbReference type="Pfam" id="PF04773">
    <property type="entry name" value="FecR"/>
    <property type="match status" value="1"/>
</dbReference>
<dbReference type="PANTHER" id="PTHR30273:SF2">
    <property type="entry name" value="PROTEIN FECR"/>
    <property type="match status" value="1"/>
</dbReference>
<evidence type="ECO:0000313" key="4">
    <source>
        <dbReference type="EMBL" id="GGC24449.1"/>
    </source>
</evidence>
<comment type="caution">
    <text evidence="4">The sequence shown here is derived from an EMBL/GenBank/DDBJ whole genome shotgun (WGS) entry which is preliminary data.</text>
</comment>
<dbReference type="Gene3D" id="2.60.120.1440">
    <property type="match status" value="1"/>
</dbReference>
<dbReference type="InterPro" id="IPR032508">
    <property type="entry name" value="FecR_C"/>
</dbReference>
<keyword evidence="1" id="KW-1133">Transmembrane helix</keyword>
<feature type="transmembrane region" description="Helical" evidence="1">
    <location>
        <begin position="85"/>
        <end position="106"/>
    </location>
</feature>
<evidence type="ECO:0000313" key="5">
    <source>
        <dbReference type="Proteomes" id="UP000597338"/>
    </source>
</evidence>
<dbReference type="PANTHER" id="PTHR30273">
    <property type="entry name" value="PERIPLASMIC SIGNAL SENSOR AND SIGMA FACTOR ACTIVATOR FECR-RELATED"/>
    <property type="match status" value="1"/>
</dbReference>
<organism evidence="4 5">
    <name type="scientific">Parapedobacter defluvii</name>
    <dbReference type="NCBI Taxonomy" id="2045106"/>
    <lineage>
        <taxon>Bacteria</taxon>
        <taxon>Pseudomonadati</taxon>
        <taxon>Bacteroidota</taxon>
        <taxon>Sphingobacteriia</taxon>
        <taxon>Sphingobacteriales</taxon>
        <taxon>Sphingobacteriaceae</taxon>
        <taxon>Parapedobacter</taxon>
    </lineage>
</organism>
<dbReference type="Proteomes" id="UP000597338">
    <property type="component" value="Unassembled WGS sequence"/>
</dbReference>